<dbReference type="AlphaFoldDB" id="A0A0A8YAV6"/>
<proteinExistence type="predicted"/>
<organism evidence="1">
    <name type="scientific">Arundo donax</name>
    <name type="common">Giant reed</name>
    <name type="synonym">Donax arundinaceus</name>
    <dbReference type="NCBI Taxonomy" id="35708"/>
    <lineage>
        <taxon>Eukaryota</taxon>
        <taxon>Viridiplantae</taxon>
        <taxon>Streptophyta</taxon>
        <taxon>Embryophyta</taxon>
        <taxon>Tracheophyta</taxon>
        <taxon>Spermatophyta</taxon>
        <taxon>Magnoliopsida</taxon>
        <taxon>Liliopsida</taxon>
        <taxon>Poales</taxon>
        <taxon>Poaceae</taxon>
        <taxon>PACMAD clade</taxon>
        <taxon>Arundinoideae</taxon>
        <taxon>Arundineae</taxon>
        <taxon>Arundo</taxon>
    </lineage>
</organism>
<reference evidence="1" key="2">
    <citation type="journal article" date="2015" name="Data Brief">
        <title>Shoot transcriptome of the giant reed, Arundo donax.</title>
        <authorList>
            <person name="Barrero R.A."/>
            <person name="Guerrero F.D."/>
            <person name="Moolhuijzen P."/>
            <person name="Goolsby J.A."/>
            <person name="Tidwell J."/>
            <person name="Bellgard S.E."/>
            <person name="Bellgard M.I."/>
        </authorList>
    </citation>
    <scope>NUCLEOTIDE SEQUENCE</scope>
    <source>
        <tissue evidence="1">Shoot tissue taken approximately 20 cm above the soil surface</tissue>
    </source>
</reference>
<evidence type="ECO:0000313" key="1">
    <source>
        <dbReference type="EMBL" id="JAD20557.1"/>
    </source>
</evidence>
<accession>A0A0A8YAV6</accession>
<reference evidence="1" key="1">
    <citation type="submission" date="2014-09" db="EMBL/GenBank/DDBJ databases">
        <authorList>
            <person name="Magalhaes I.L.F."/>
            <person name="Oliveira U."/>
            <person name="Santos F.R."/>
            <person name="Vidigal T.H.D.A."/>
            <person name="Brescovit A.D."/>
            <person name="Santos A.J."/>
        </authorList>
    </citation>
    <scope>NUCLEOTIDE SEQUENCE</scope>
    <source>
        <tissue evidence="1">Shoot tissue taken approximately 20 cm above the soil surface</tissue>
    </source>
</reference>
<protein>
    <submittedName>
        <fullName evidence="1">Uncharacterized protein</fullName>
    </submittedName>
</protein>
<sequence>MKIADFRGSLNLCDCSKISSLKFFSTAKKMVAFPQK</sequence>
<dbReference type="EMBL" id="GBRH01277338">
    <property type="protein sequence ID" value="JAD20557.1"/>
    <property type="molecule type" value="Transcribed_RNA"/>
</dbReference>
<name>A0A0A8YAV6_ARUDO</name>